<sequence length="67" mass="8063">MIPAQQSLQPTVNKLPLHQNQLYQQTLHFSFVFCTFLGMELRLKISWSSMMVIVCRLNQSWRRPRKR</sequence>
<protein>
    <submittedName>
        <fullName evidence="1">Uncharacterized protein</fullName>
    </submittedName>
</protein>
<name>A0A0A8ZNQ7_ARUDO</name>
<proteinExistence type="predicted"/>
<accession>A0A0A8ZNQ7</accession>
<dbReference type="AlphaFoldDB" id="A0A0A8ZNQ7"/>
<evidence type="ECO:0000313" key="1">
    <source>
        <dbReference type="EMBL" id="JAD38385.1"/>
    </source>
</evidence>
<organism evidence="1">
    <name type="scientific">Arundo donax</name>
    <name type="common">Giant reed</name>
    <name type="synonym">Donax arundinaceus</name>
    <dbReference type="NCBI Taxonomy" id="35708"/>
    <lineage>
        <taxon>Eukaryota</taxon>
        <taxon>Viridiplantae</taxon>
        <taxon>Streptophyta</taxon>
        <taxon>Embryophyta</taxon>
        <taxon>Tracheophyta</taxon>
        <taxon>Spermatophyta</taxon>
        <taxon>Magnoliopsida</taxon>
        <taxon>Liliopsida</taxon>
        <taxon>Poales</taxon>
        <taxon>Poaceae</taxon>
        <taxon>PACMAD clade</taxon>
        <taxon>Arundinoideae</taxon>
        <taxon>Arundineae</taxon>
        <taxon>Arundo</taxon>
    </lineage>
</organism>
<reference evidence="1" key="2">
    <citation type="journal article" date="2015" name="Data Brief">
        <title>Shoot transcriptome of the giant reed, Arundo donax.</title>
        <authorList>
            <person name="Barrero R.A."/>
            <person name="Guerrero F.D."/>
            <person name="Moolhuijzen P."/>
            <person name="Goolsby J.A."/>
            <person name="Tidwell J."/>
            <person name="Bellgard S.E."/>
            <person name="Bellgard M.I."/>
        </authorList>
    </citation>
    <scope>NUCLEOTIDE SEQUENCE</scope>
    <source>
        <tissue evidence="1">Shoot tissue taken approximately 20 cm above the soil surface</tissue>
    </source>
</reference>
<reference evidence="1" key="1">
    <citation type="submission" date="2014-09" db="EMBL/GenBank/DDBJ databases">
        <authorList>
            <person name="Magalhaes I.L.F."/>
            <person name="Oliveira U."/>
            <person name="Santos F.R."/>
            <person name="Vidigal T.H.D.A."/>
            <person name="Brescovit A.D."/>
            <person name="Santos A.J."/>
        </authorList>
    </citation>
    <scope>NUCLEOTIDE SEQUENCE</scope>
    <source>
        <tissue evidence="1">Shoot tissue taken approximately 20 cm above the soil surface</tissue>
    </source>
</reference>
<dbReference type="EMBL" id="GBRH01259510">
    <property type="protein sequence ID" value="JAD38385.1"/>
    <property type="molecule type" value="Transcribed_RNA"/>
</dbReference>